<reference evidence="1" key="1">
    <citation type="submission" date="2020-01" db="EMBL/GenBank/DDBJ databases">
        <title>Genome sequence of Kobresia littledalei, the first chromosome-level genome in the family Cyperaceae.</title>
        <authorList>
            <person name="Qu G."/>
        </authorList>
    </citation>
    <scope>NUCLEOTIDE SEQUENCE</scope>
    <source>
        <strain evidence="1">C.B.Clarke</strain>
        <tissue evidence="1">Leaf</tissue>
    </source>
</reference>
<dbReference type="AlphaFoldDB" id="A0A833QEI6"/>
<dbReference type="PANTHER" id="PTHR31722:SF62">
    <property type="entry name" value="EMB|CAB62433.1"/>
    <property type="match status" value="1"/>
</dbReference>
<organism evidence="1 2">
    <name type="scientific">Carex littledalei</name>
    <dbReference type="NCBI Taxonomy" id="544730"/>
    <lineage>
        <taxon>Eukaryota</taxon>
        <taxon>Viridiplantae</taxon>
        <taxon>Streptophyta</taxon>
        <taxon>Embryophyta</taxon>
        <taxon>Tracheophyta</taxon>
        <taxon>Spermatophyta</taxon>
        <taxon>Magnoliopsida</taxon>
        <taxon>Liliopsida</taxon>
        <taxon>Poales</taxon>
        <taxon>Cyperaceae</taxon>
        <taxon>Cyperoideae</taxon>
        <taxon>Cariceae</taxon>
        <taxon>Carex</taxon>
        <taxon>Carex subgen. Euthyceras</taxon>
    </lineage>
</organism>
<dbReference type="OrthoDB" id="1927989at2759"/>
<evidence type="ECO:0000313" key="2">
    <source>
        <dbReference type="Proteomes" id="UP000623129"/>
    </source>
</evidence>
<sequence length="137" mass="15310">MACINMFNADHQGALGPRISFSNDFSVEPPAQPPRSQRLPVTDPDFEFSVGSHHMIAADQIFSKGRILPMKDSRHCGSHRKTTLMKELRESDEERGSKGPAMRWKEFLGIKRGHKSGASIGTVENVVLHTENVIQEQ</sequence>
<proteinExistence type="predicted"/>
<keyword evidence="2" id="KW-1185">Reference proteome</keyword>
<protein>
    <submittedName>
        <fullName evidence="1">Uncharacterized protein</fullName>
    </submittedName>
</protein>
<accession>A0A833QEI6</accession>
<name>A0A833QEI6_9POAL</name>
<dbReference type="EMBL" id="SWLB01000028">
    <property type="protein sequence ID" value="KAF3320679.1"/>
    <property type="molecule type" value="Genomic_DNA"/>
</dbReference>
<gene>
    <name evidence="1" type="ORF">FCM35_KLT14813</name>
</gene>
<evidence type="ECO:0000313" key="1">
    <source>
        <dbReference type="EMBL" id="KAF3320679.1"/>
    </source>
</evidence>
<comment type="caution">
    <text evidence="1">The sequence shown here is derived from an EMBL/GenBank/DDBJ whole genome shotgun (WGS) entry which is preliminary data.</text>
</comment>
<dbReference type="Proteomes" id="UP000623129">
    <property type="component" value="Unassembled WGS sequence"/>
</dbReference>
<dbReference type="PANTHER" id="PTHR31722">
    <property type="entry name" value="OS06G0675200 PROTEIN"/>
    <property type="match status" value="1"/>
</dbReference>